<dbReference type="Pfam" id="PF01926">
    <property type="entry name" value="MMR_HSR1"/>
    <property type="match status" value="1"/>
</dbReference>
<evidence type="ECO:0000313" key="3">
    <source>
        <dbReference type="Proteomes" id="UP001172102"/>
    </source>
</evidence>
<organism evidence="2 3">
    <name type="scientific">Lasiosphaeris hirsuta</name>
    <dbReference type="NCBI Taxonomy" id="260670"/>
    <lineage>
        <taxon>Eukaryota</taxon>
        <taxon>Fungi</taxon>
        <taxon>Dikarya</taxon>
        <taxon>Ascomycota</taxon>
        <taxon>Pezizomycotina</taxon>
        <taxon>Sordariomycetes</taxon>
        <taxon>Sordariomycetidae</taxon>
        <taxon>Sordariales</taxon>
        <taxon>Lasiosphaeriaceae</taxon>
        <taxon>Lasiosphaeris</taxon>
    </lineage>
</organism>
<dbReference type="SUPFAM" id="SSF52540">
    <property type="entry name" value="P-loop containing nucleoside triphosphate hydrolases"/>
    <property type="match status" value="1"/>
</dbReference>
<dbReference type="CDD" id="cd00882">
    <property type="entry name" value="Ras_like_GTPase"/>
    <property type="match status" value="1"/>
</dbReference>
<dbReference type="Proteomes" id="UP001172102">
    <property type="component" value="Unassembled WGS sequence"/>
</dbReference>
<gene>
    <name evidence="2" type="ORF">B0H67DRAFT_647168</name>
</gene>
<protein>
    <recommendedName>
        <fullName evidence="1">G domain-containing protein</fullName>
    </recommendedName>
</protein>
<feature type="domain" description="G" evidence="1">
    <location>
        <begin position="14"/>
        <end position="79"/>
    </location>
</feature>
<dbReference type="InterPro" id="IPR027417">
    <property type="entry name" value="P-loop_NTPase"/>
</dbReference>
<evidence type="ECO:0000259" key="1">
    <source>
        <dbReference type="Pfam" id="PF01926"/>
    </source>
</evidence>
<keyword evidence="3" id="KW-1185">Reference proteome</keyword>
<proteinExistence type="predicted"/>
<dbReference type="AlphaFoldDB" id="A0AA40A9P9"/>
<dbReference type="GO" id="GO:0005525">
    <property type="term" value="F:GTP binding"/>
    <property type="evidence" value="ECO:0007669"/>
    <property type="project" value="InterPro"/>
</dbReference>
<comment type="caution">
    <text evidence="2">The sequence shown here is derived from an EMBL/GenBank/DDBJ whole genome shotgun (WGS) entry which is preliminary data.</text>
</comment>
<dbReference type="Gene3D" id="3.40.50.300">
    <property type="entry name" value="P-loop containing nucleotide triphosphate hydrolases"/>
    <property type="match status" value="1"/>
</dbReference>
<sequence length="251" mass="28225">MTRSSPTPPRQHAILLIGPTGSGKTSFVKSLTKEHVEIVHGVRPSTSECQAYMVEQEFADGFTHFAIIDTPGFDASPELDSDLNTVEKIARYLDKRDSELKICGAIYFHRITDKKFMGVAQTSLAISKSICGEGFFPRVAAMTTMWDTIDSAKYNDFEILNEELDELDNGHLRLSETGPPIFKRLHDDEESSREVLKHFAQLAKTEEAPELALAMEWRKMRRNGRKQAVQKTAAGKKIMEKVSADRPCTIF</sequence>
<evidence type="ECO:0000313" key="2">
    <source>
        <dbReference type="EMBL" id="KAK0711824.1"/>
    </source>
</evidence>
<name>A0AA40A9P9_9PEZI</name>
<dbReference type="EMBL" id="JAUKUA010000005">
    <property type="protein sequence ID" value="KAK0711824.1"/>
    <property type="molecule type" value="Genomic_DNA"/>
</dbReference>
<accession>A0AA40A9P9</accession>
<reference evidence="2" key="1">
    <citation type="submission" date="2023-06" db="EMBL/GenBank/DDBJ databases">
        <title>Genome-scale phylogeny and comparative genomics of the fungal order Sordariales.</title>
        <authorList>
            <consortium name="Lawrence Berkeley National Laboratory"/>
            <person name="Hensen N."/>
            <person name="Bonometti L."/>
            <person name="Westerberg I."/>
            <person name="Brannstrom I.O."/>
            <person name="Guillou S."/>
            <person name="Cros-Aarteil S."/>
            <person name="Calhoun S."/>
            <person name="Haridas S."/>
            <person name="Kuo A."/>
            <person name="Mondo S."/>
            <person name="Pangilinan J."/>
            <person name="Riley R."/>
            <person name="Labutti K."/>
            <person name="Andreopoulos B."/>
            <person name="Lipzen A."/>
            <person name="Chen C."/>
            <person name="Yanf M."/>
            <person name="Daum C."/>
            <person name="Ng V."/>
            <person name="Clum A."/>
            <person name="Steindorff A."/>
            <person name="Ohm R."/>
            <person name="Martin F."/>
            <person name="Silar P."/>
            <person name="Natvig D."/>
            <person name="Lalanne C."/>
            <person name="Gautier V."/>
            <person name="Ament-Velasquez S.L."/>
            <person name="Kruys A."/>
            <person name="Hutchinson M.I."/>
            <person name="Powell A.J."/>
            <person name="Barry K."/>
            <person name="Miller A.N."/>
            <person name="Grigoriev I.V."/>
            <person name="Debuchy R."/>
            <person name="Gladieux P."/>
            <person name="Thoren M.H."/>
            <person name="Johannesson H."/>
        </authorList>
    </citation>
    <scope>NUCLEOTIDE SEQUENCE</scope>
    <source>
        <strain evidence="2">SMH4607-1</strain>
    </source>
</reference>
<dbReference type="InterPro" id="IPR006073">
    <property type="entry name" value="GTP-bd"/>
</dbReference>